<dbReference type="Proteomes" id="UP000001312">
    <property type="component" value="Unassembled WGS sequence"/>
</dbReference>
<dbReference type="EMBL" id="CH476627">
    <property type="protein sequence ID" value="EDO03807.1"/>
    <property type="molecule type" value="Genomic_DNA"/>
</dbReference>
<name>A7ELU1_SCLS1</name>
<accession>A7ELU1</accession>
<evidence type="ECO:0000313" key="1">
    <source>
        <dbReference type="EMBL" id="EDO03807.1"/>
    </source>
</evidence>
<gene>
    <name evidence="1" type="ORF">SS1G_06288</name>
</gene>
<evidence type="ECO:0000313" key="2">
    <source>
        <dbReference type="Proteomes" id="UP000001312"/>
    </source>
</evidence>
<dbReference type="RefSeq" id="XP_001593366.1">
    <property type="nucleotide sequence ID" value="XM_001593316.1"/>
</dbReference>
<reference evidence="2" key="1">
    <citation type="journal article" date="2011" name="PLoS Genet.">
        <title>Genomic analysis of the necrotrophic fungal pathogens Sclerotinia sclerotiorum and Botrytis cinerea.</title>
        <authorList>
            <person name="Amselem J."/>
            <person name="Cuomo C.A."/>
            <person name="van Kan J.A."/>
            <person name="Viaud M."/>
            <person name="Benito E.P."/>
            <person name="Couloux A."/>
            <person name="Coutinho P.M."/>
            <person name="de Vries R.P."/>
            <person name="Dyer P.S."/>
            <person name="Fillinger S."/>
            <person name="Fournier E."/>
            <person name="Gout L."/>
            <person name="Hahn M."/>
            <person name="Kohn L."/>
            <person name="Lapalu N."/>
            <person name="Plummer K.M."/>
            <person name="Pradier J.M."/>
            <person name="Quevillon E."/>
            <person name="Sharon A."/>
            <person name="Simon A."/>
            <person name="ten Have A."/>
            <person name="Tudzynski B."/>
            <person name="Tudzynski P."/>
            <person name="Wincker P."/>
            <person name="Andrew M."/>
            <person name="Anthouard V."/>
            <person name="Beever R.E."/>
            <person name="Beffa R."/>
            <person name="Benoit I."/>
            <person name="Bouzid O."/>
            <person name="Brault B."/>
            <person name="Chen Z."/>
            <person name="Choquer M."/>
            <person name="Collemare J."/>
            <person name="Cotton P."/>
            <person name="Danchin E.G."/>
            <person name="Da Silva C."/>
            <person name="Gautier A."/>
            <person name="Giraud C."/>
            <person name="Giraud T."/>
            <person name="Gonzalez C."/>
            <person name="Grossetete S."/>
            <person name="Guldener U."/>
            <person name="Henrissat B."/>
            <person name="Howlett B.J."/>
            <person name="Kodira C."/>
            <person name="Kretschmer M."/>
            <person name="Lappartient A."/>
            <person name="Leroch M."/>
            <person name="Levis C."/>
            <person name="Mauceli E."/>
            <person name="Neuveglise C."/>
            <person name="Oeser B."/>
            <person name="Pearson M."/>
            <person name="Poulain J."/>
            <person name="Poussereau N."/>
            <person name="Quesneville H."/>
            <person name="Rascle C."/>
            <person name="Schumacher J."/>
            <person name="Segurens B."/>
            <person name="Sexton A."/>
            <person name="Silva E."/>
            <person name="Sirven C."/>
            <person name="Soanes D.M."/>
            <person name="Talbot N.J."/>
            <person name="Templeton M."/>
            <person name="Yandava C."/>
            <person name="Yarden O."/>
            <person name="Zeng Q."/>
            <person name="Rollins J.A."/>
            <person name="Lebrun M.H."/>
            <person name="Dickman M."/>
        </authorList>
    </citation>
    <scope>NUCLEOTIDE SEQUENCE [LARGE SCALE GENOMIC DNA]</scope>
    <source>
        <strain evidence="2">ATCC 18683 / 1980 / Ss-1</strain>
    </source>
</reference>
<dbReference type="HOGENOM" id="CLU_2851084_0_0_1"/>
<dbReference type="KEGG" id="ssl:SS1G_06288"/>
<organism evidence="1 2">
    <name type="scientific">Sclerotinia sclerotiorum (strain ATCC 18683 / 1980 / Ss-1)</name>
    <name type="common">White mold</name>
    <name type="synonym">Whetzelinia sclerotiorum</name>
    <dbReference type="NCBI Taxonomy" id="665079"/>
    <lineage>
        <taxon>Eukaryota</taxon>
        <taxon>Fungi</taxon>
        <taxon>Dikarya</taxon>
        <taxon>Ascomycota</taxon>
        <taxon>Pezizomycotina</taxon>
        <taxon>Leotiomycetes</taxon>
        <taxon>Helotiales</taxon>
        <taxon>Sclerotiniaceae</taxon>
        <taxon>Sclerotinia</taxon>
    </lineage>
</organism>
<proteinExistence type="predicted"/>
<dbReference type="GeneID" id="5488958"/>
<dbReference type="InParanoid" id="A7ELU1"/>
<sequence>MTSRICSWTGQLAQGNYNSKRSMRKSAVETIDIVSTLNFDFSLPGAHSCFVVRRFRCENSDEGAT</sequence>
<dbReference type="AlphaFoldDB" id="A7ELU1"/>
<protein>
    <submittedName>
        <fullName evidence="1">Uncharacterized protein</fullName>
    </submittedName>
</protein>
<keyword evidence="2" id="KW-1185">Reference proteome</keyword>